<accession>A0A9W2ZBR1</accession>
<feature type="transmembrane region" description="Helical" evidence="4">
    <location>
        <begin position="268"/>
        <end position="295"/>
    </location>
</feature>
<dbReference type="AlphaFoldDB" id="A0A9W2ZBR1"/>
<organism evidence="7 8">
    <name type="scientific">Biomphalaria glabrata</name>
    <name type="common">Bloodfluke planorb</name>
    <name type="synonym">Freshwater snail</name>
    <dbReference type="NCBI Taxonomy" id="6526"/>
    <lineage>
        <taxon>Eukaryota</taxon>
        <taxon>Metazoa</taxon>
        <taxon>Spiralia</taxon>
        <taxon>Lophotrochozoa</taxon>
        <taxon>Mollusca</taxon>
        <taxon>Gastropoda</taxon>
        <taxon>Heterobranchia</taxon>
        <taxon>Euthyneura</taxon>
        <taxon>Panpulmonata</taxon>
        <taxon>Hygrophila</taxon>
        <taxon>Lymnaeoidea</taxon>
        <taxon>Planorbidae</taxon>
        <taxon>Biomphalaria</taxon>
    </lineage>
</organism>
<feature type="compositionally biased region" description="Basic and acidic residues" evidence="3">
    <location>
        <begin position="526"/>
        <end position="540"/>
    </location>
</feature>
<feature type="domain" description="CUB" evidence="6">
    <location>
        <begin position="18"/>
        <end position="131"/>
    </location>
</feature>
<feature type="compositionally biased region" description="Polar residues" evidence="3">
    <location>
        <begin position="426"/>
        <end position="444"/>
    </location>
</feature>
<evidence type="ECO:0000313" key="8">
    <source>
        <dbReference type="RefSeq" id="XP_055872413.1"/>
    </source>
</evidence>
<evidence type="ECO:0000256" key="2">
    <source>
        <dbReference type="PROSITE-ProRule" id="PRU00059"/>
    </source>
</evidence>
<comment type="caution">
    <text evidence="2">Lacks conserved residue(s) required for the propagation of feature annotation.</text>
</comment>
<dbReference type="PANTHER" id="PTHR46908:SF4">
    <property type="entry name" value="TUMOR NECROSIS FACTOR-INDUCIBLE GENE 6 PROTEIN"/>
    <property type="match status" value="1"/>
</dbReference>
<feature type="domain" description="CUB" evidence="6">
    <location>
        <begin position="137"/>
        <end position="262"/>
    </location>
</feature>
<name>A0A9W2ZBR1_BIOGL</name>
<feature type="region of interest" description="Disordered" evidence="3">
    <location>
        <begin position="496"/>
        <end position="588"/>
    </location>
</feature>
<evidence type="ECO:0000256" key="3">
    <source>
        <dbReference type="SAM" id="MobiDB-lite"/>
    </source>
</evidence>
<evidence type="ECO:0000259" key="6">
    <source>
        <dbReference type="PROSITE" id="PS01180"/>
    </source>
</evidence>
<keyword evidence="7" id="KW-1185">Reference proteome</keyword>
<dbReference type="Pfam" id="PF00431">
    <property type="entry name" value="CUB"/>
    <property type="match status" value="2"/>
</dbReference>
<dbReference type="CDD" id="cd00041">
    <property type="entry name" value="CUB"/>
    <property type="match status" value="2"/>
</dbReference>
<evidence type="ECO:0000256" key="5">
    <source>
        <dbReference type="SAM" id="SignalP"/>
    </source>
</evidence>
<dbReference type="SUPFAM" id="SSF49854">
    <property type="entry name" value="Spermadhesin, CUB domain"/>
    <property type="match status" value="2"/>
</dbReference>
<keyword evidence="1" id="KW-1015">Disulfide bond</keyword>
<dbReference type="InterPro" id="IPR000859">
    <property type="entry name" value="CUB_dom"/>
</dbReference>
<dbReference type="RefSeq" id="XP_055872413.1">
    <property type="nucleotide sequence ID" value="XM_056016438.1"/>
</dbReference>
<dbReference type="OrthoDB" id="6156011at2759"/>
<dbReference type="PANTHER" id="PTHR46908">
    <property type="entry name" value="CUBILIN-LIKE PROTEIN"/>
    <property type="match status" value="1"/>
</dbReference>
<dbReference type="InterPro" id="IPR035914">
    <property type="entry name" value="Sperma_CUB_dom_sf"/>
</dbReference>
<protein>
    <submittedName>
        <fullName evidence="8">Neuropilin and tolloid-like protein 1</fullName>
    </submittedName>
</protein>
<dbReference type="SMART" id="SM00042">
    <property type="entry name" value="CUB"/>
    <property type="match status" value="2"/>
</dbReference>
<keyword evidence="4" id="KW-1133">Transmembrane helix</keyword>
<dbReference type="Gene3D" id="2.60.120.290">
    <property type="entry name" value="Spermadhesin, CUB domain"/>
    <property type="match status" value="2"/>
</dbReference>
<feature type="region of interest" description="Disordered" evidence="3">
    <location>
        <begin position="422"/>
        <end position="444"/>
    </location>
</feature>
<keyword evidence="4" id="KW-0472">Membrane</keyword>
<dbReference type="GeneID" id="106051969"/>
<evidence type="ECO:0000256" key="4">
    <source>
        <dbReference type="SAM" id="Phobius"/>
    </source>
</evidence>
<feature type="compositionally biased region" description="Polar residues" evidence="3">
    <location>
        <begin position="559"/>
        <end position="580"/>
    </location>
</feature>
<evidence type="ECO:0000256" key="1">
    <source>
        <dbReference type="ARBA" id="ARBA00023157"/>
    </source>
</evidence>
<evidence type="ECO:0000313" key="7">
    <source>
        <dbReference type="Proteomes" id="UP001165740"/>
    </source>
</evidence>
<dbReference type="Proteomes" id="UP001165740">
    <property type="component" value="Chromosome 17"/>
</dbReference>
<sequence length="588" mass="64751">MLWILVVASLLDPSNAECNQKYVVKTGQAIDVVSYSYPYNFTRHVHCFYDFITEFNSGNIIHVKVQEVNLSCEEQTTSLEVYDAFRTSPKLLGRICQGNPMIFVSPKERLYLVFKSSGAGSSGFKLRVEAVPEFTHCYKEKTKVVNAHQHSQVIVSPYYPVDVATSVNCKWLIKAPPGHTVILDILDAKMRGSHDCTSFGLYIYDGKTNYDDERIAKICDQVTTTSFTSTSVYMTVVFTSGPNVLHAGGGVKLAFRTSYVEDETEKDYSLLFILIGVLLGVASYTVFMVILRYVVVPARRKGLTRQCGHDRSASLTPLRSVSVTSSIIEPPPPYRATEDLHHNIRGIIGGISRQLRNLFRPARPSSHPDEGVVNSAFDYHAGEQYTSAAASPGFVVSSVGSNVALEHIKMNDLVTNDYRELPQIPRTPSANAGDSENLYDTLSSVSPYTDASNYAECYQPVEDCTGIGISETEISSDSCNLHRDISNSALETAGYEIPNTFASPSGEYDTTDNDNSRLSTQTSVDEADKLDANSYHDKMRPGNSSVEQAMANDGYEVPTDQSYSIEGNENEPESTYQTVGESAKGSDN</sequence>
<reference evidence="8" key="1">
    <citation type="submission" date="2025-08" db="UniProtKB">
        <authorList>
            <consortium name="RefSeq"/>
        </authorList>
    </citation>
    <scope>IDENTIFICATION</scope>
</reference>
<gene>
    <name evidence="8" type="primary">LOC106051969</name>
</gene>
<dbReference type="PROSITE" id="PS01180">
    <property type="entry name" value="CUB"/>
    <property type="match status" value="2"/>
</dbReference>
<keyword evidence="4" id="KW-0812">Transmembrane</keyword>
<keyword evidence="5" id="KW-0732">Signal</keyword>
<feature type="chain" id="PRO_5040992814" evidence="5">
    <location>
        <begin position="17"/>
        <end position="588"/>
    </location>
</feature>
<proteinExistence type="predicted"/>
<dbReference type="InterPro" id="IPR052129">
    <property type="entry name" value="Spermadhesin-Link_domain"/>
</dbReference>
<feature type="signal peptide" evidence="5">
    <location>
        <begin position="1"/>
        <end position="16"/>
    </location>
</feature>